<evidence type="ECO:0000259" key="2">
    <source>
        <dbReference type="PROSITE" id="PS50097"/>
    </source>
</evidence>
<dbReference type="STRING" id="1314674.A0A0D7AWJ3"/>
<dbReference type="SUPFAM" id="SSF55874">
    <property type="entry name" value="ATPase domain of HSP90 chaperone/DNA topoisomerase II/histidine kinase"/>
    <property type="match status" value="2"/>
</dbReference>
<dbReference type="Proteomes" id="UP000054007">
    <property type="component" value="Unassembled WGS sequence"/>
</dbReference>
<dbReference type="InterPro" id="IPR036890">
    <property type="entry name" value="HATPase_C_sf"/>
</dbReference>
<dbReference type="GO" id="GO:0030544">
    <property type="term" value="F:Hsp70 protein binding"/>
    <property type="evidence" value="ECO:0007669"/>
    <property type="project" value="TreeGrafter"/>
</dbReference>
<proteinExistence type="predicted"/>
<dbReference type="Pfam" id="PF00651">
    <property type="entry name" value="BTB"/>
    <property type="match status" value="1"/>
</dbReference>
<evidence type="ECO:0000313" key="4">
    <source>
        <dbReference type="Proteomes" id="UP000054007"/>
    </source>
</evidence>
<dbReference type="InterPro" id="IPR011333">
    <property type="entry name" value="SKP1/BTB/POZ_sf"/>
</dbReference>
<dbReference type="CDD" id="cd18186">
    <property type="entry name" value="BTB_POZ_ZBTB_KLHL-like"/>
    <property type="match status" value="1"/>
</dbReference>
<name>A0A0D7AWJ3_9AGAR</name>
<dbReference type="InterPro" id="IPR058210">
    <property type="entry name" value="SACS/Nov_dom"/>
</dbReference>
<dbReference type="OrthoDB" id="1262810at2759"/>
<dbReference type="PANTHER" id="PTHR15600:SF42">
    <property type="entry name" value="SACSIN"/>
    <property type="match status" value="1"/>
</dbReference>
<dbReference type="Pfam" id="PF25794">
    <property type="entry name" value="SACS"/>
    <property type="match status" value="2"/>
</dbReference>
<feature type="region of interest" description="Disordered" evidence="1">
    <location>
        <begin position="2626"/>
        <end position="2664"/>
    </location>
</feature>
<dbReference type="PROSITE" id="PS50097">
    <property type="entry name" value="BTB"/>
    <property type="match status" value="1"/>
</dbReference>
<dbReference type="SUPFAM" id="SSF54695">
    <property type="entry name" value="POZ domain"/>
    <property type="match status" value="1"/>
</dbReference>
<feature type="domain" description="BTB" evidence="2">
    <location>
        <begin position="2476"/>
        <end position="2544"/>
    </location>
</feature>
<dbReference type="PANTHER" id="PTHR15600">
    <property type="entry name" value="SACSIN"/>
    <property type="match status" value="1"/>
</dbReference>
<dbReference type="EMBL" id="KN880753">
    <property type="protein sequence ID" value="KIY62733.1"/>
    <property type="molecule type" value="Genomic_DNA"/>
</dbReference>
<dbReference type="NCBIfam" id="NF047352">
    <property type="entry name" value="P_loop_sacsin"/>
    <property type="match status" value="2"/>
</dbReference>
<reference evidence="3 4" key="1">
    <citation type="journal article" date="2015" name="Fungal Genet. Biol.">
        <title>Evolution of novel wood decay mechanisms in Agaricales revealed by the genome sequences of Fistulina hepatica and Cylindrobasidium torrendii.</title>
        <authorList>
            <person name="Floudas D."/>
            <person name="Held B.W."/>
            <person name="Riley R."/>
            <person name="Nagy L.G."/>
            <person name="Koehler G."/>
            <person name="Ransdell A.S."/>
            <person name="Younus H."/>
            <person name="Chow J."/>
            <person name="Chiniquy J."/>
            <person name="Lipzen A."/>
            <person name="Tritt A."/>
            <person name="Sun H."/>
            <person name="Haridas S."/>
            <person name="LaButti K."/>
            <person name="Ohm R.A."/>
            <person name="Kues U."/>
            <person name="Blanchette R.A."/>
            <person name="Grigoriev I.V."/>
            <person name="Minto R.E."/>
            <person name="Hibbett D.S."/>
        </authorList>
    </citation>
    <scope>NUCLEOTIDE SEQUENCE [LARGE SCALE GENOMIC DNA]</scope>
    <source>
        <strain evidence="3 4">FP15055 ss-10</strain>
    </source>
</reference>
<dbReference type="InterPro" id="IPR000210">
    <property type="entry name" value="BTB/POZ_dom"/>
</dbReference>
<protein>
    <recommendedName>
        <fullName evidence="2">BTB domain-containing protein</fullName>
    </recommendedName>
</protein>
<dbReference type="SMART" id="SM00225">
    <property type="entry name" value="BTB"/>
    <property type="match status" value="1"/>
</dbReference>
<evidence type="ECO:0000256" key="1">
    <source>
        <dbReference type="SAM" id="MobiDB-lite"/>
    </source>
</evidence>
<sequence length="2696" mass="301959">MAQSFAEYASPADTISAILGTYPFSIGLFRELIQNSDDAKASKQVFVLDSRHHPTSHIFHSNLASTQGPALLAYNDALFTQDDWDALQSIHRSSKKTDTSKIGKYGIGFRSSYHVTDTPQILSNGALAILDPLHIFSDSGGTKLDLVSYPDHQAAFDFFPANGSVIRLPLRSAGSAISKQTVSGDDIRTLFRDFIREELSAVLLFLKHVQDIEIWEVDATGKRFWLAGASASRQVTSEPHNLVTVNIDGVASQRWRVLRAVSPREDAVASLTRRLSRDVRPILDKHKLYPDLSIAIPLDNPTESGRLFTYLPLPIHTGFKFHIHAPFALTQSRQNLVNKAEVGIVQGSDDSLLVEWNSLLFEEYIPRAWVSMLSLLIEIDNFTASQIYAIWPLLQGAVETGDALYWKDIPTRVLACAVTSDSIVWPTNPHSSRPESSIFQPLSAVHIASADIEPVALQVMADTGLSIAQPPDYIQKLLDQTAPWYTALTPNTAHRALLERTSVLASMSAGNCLALLEFLVSTKDLELVADLPIVPLVNRKLATLSRASLLQTSPHVLLDDAALPVWENFNGGNNIPLKSFSEETRQLFVEKGPLVLGLGLLEPETVVTYLKASPFNLDFCKDRKMERMNEVIVLWLVRFWKWVGDTQESQREVLMSKISTFFLLPTRTTALATPDDGVFLDGGLSIGLVGRLQALGINFLHPQFHLSAKEVVVKRFPEAVRSPSSGIHTVLDRINVPADFAIDDENARSLLNFVVQAVLNYCREKPLSSGQQNTLRALPIFPILIPGANIISPIKQRSVSSRLLSRFEGPKPKTNTTRGRSSIPAEHKVYAVHTTELLPIASDVTFLDGSCIDVAILAHLNPAQTVALNEVDIVALALEYFPEQSAFLKTAFMEYMVIHRESVPPRLINILLKVEFLRTMDGSVRALEHVVDPLSALPQLFPDAGDRVPRQDGQAEMLKQLRILGVLRGALTPEIVLERVQHISGMAKAGKDGAKELSVRLFDLLFTSGFDATQLEVPVDAQWVPTNRGMLGHEACLDRGMHRPELFDQVLPVVDEAVTVSVSLRLALGWDRPLPLATLAQQLDAVVKMQGREVQYRRLRTLIKEFGSRDLQEQDVATLRGIVGDAAWIPVSSHRVVTTGHAVFSLPLNLDLPGFHEIPAALLEREGTREFLRTMGCQDRPSTSTLLVELRRLAPLPTSNEKLASALKLLRALPPTLTEEEREMILVPDIYCNMRPSKEVFFNDIGDRAYLEAGELVLAHPRLDDHIAKRLHLSRLGLKFLHLRDAGLDMGEKLTTTIRNTLKQYTEQQTLTEFLANASDAGATKFKVLIDDMHGPTEKLLSPAMVPFQRCSSLVIYNNSVFTQADFEGICKTGVGGKEGKTNTIGQFGLGALSMFHFTELGMIVSGDRVLFLNPCKAHLPLEDRASLLMPLQQMRRLYPDHLAPLDGLFGFDIRKSDSFEGTIFRLPLRIESHISESSILNTVRTSDYVRDQIVRTYWRNAQQSLLFSKIDSIATHYRTASGRVVRGWALYVDRQPIVEEGVHSRYKLQLTGYTSPEVEPVIAKWQVATTAVPISDLPKELLLLREPHRLRSPIIAGFAARLTTDDWKHPHNLFSTLPLPMSTTLPMHMSASFILTPDRRHIRFDDYDNLESKYNRWLLTTVAPPLYLYMLATIHREIGYNENWWPGNVLQQDSVTRALVDAIYEDTMPTSKMPICTSYFKESAQLAASEAVILGDEPKIIWDVLKMLRLSRYIVLSPIIQQRCRKSMQVFSPQVLQADLLLHAFRFIALYEQGVITLSHVEAVIQFLSTPGPGHEAADLHFLPLVPLTNGTLACIQPADYKTKYYVWRPTANTRQLFQAKDLIHSDFDATLLLNRGFNVFRLEMQEVAALIRPVVPISPKLDTTDTSVEGWINNFWKEYNSFNMDPHINAREFPLLPTTRKGHYVSLKACYDEPSVLVVSSDLNETVLQGLDILGMSIVNRNDSRLPGSVCLVLSGFPLFKVDKLLAYLETQEKQLLAKFALLESVPGLYDGFAAWLREQVGWVTEQYIPLAKKLPIWAASSDTSSRRFHAATQVSMLPYNFPGDLVGTSFNSKPCVEFAQALRHLSIAPLSVDDFYGQLKMKPGLVLTEEDSRSYRRALSALLSDTGFTKKTILLPNGNRVLVKSDTLYERNPLFLSAFGADSMEHFVHLDYIDMEARFNAVGMKTKGMLDLETFIICARSIQGVDAADDRARRAQAVYLAYCEDLPLRMTIDDAGWKRVDKIRFIPREPTRQRAMRIQEYSDYTKALPSVVAPGEVLLPQYESVAWTQRALLTAPPPDRVLVGNPSFGKPTIPEVIEHLRVLVLMVARDHIGNSTVLFDLERTYKYLDEHQDEIGDALWRYHDQKLFLNVHDPHIDAWVWNSADDLFFNIVDNGELVSVRTFLEPFKDLLYVAGVEEIKYPEAPKPALTPVETQYAKLKEEMNIMRESGVLTDVVLVCEDEVQYLAHRAFLATMSEYLKDLFCGDFTEAGPASAADPVRVNVDYSGECVGVVIDFIYTGKPPSFENVGLGTLLDIMDLSAYWGFTELNELTQAKIIAGGFINPSTYGDILQRATVLDATFLLEACEFYERENMDAIERMRGGERKPRKNARVIPKKGKSTMLDPMANTASADRSRKRMRRPSEVMNRMMHRFSTTFTRAHGRNASTSALTAS</sequence>
<feature type="compositionally biased region" description="Basic residues" evidence="1">
    <location>
        <begin position="2629"/>
        <end position="2642"/>
    </location>
</feature>
<dbReference type="InterPro" id="IPR052972">
    <property type="entry name" value="Sacsin_chaperone_reg"/>
</dbReference>
<accession>A0A0D7AWJ3</accession>
<organism evidence="3 4">
    <name type="scientific">Cylindrobasidium torrendii FP15055 ss-10</name>
    <dbReference type="NCBI Taxonomy" id="1314674"/>
    <lineage>
        <taxon>Eukaryota</taxon>
        <taxon>Fungi</taxon>
        <taxon>Dikarya</taxon>
        <taxon>Basidiomycota</taxon>
        <taxon>Agaricomycotina</taxon>
        <taxon>Agaricomycetes</taxon>
        <taxon>Agaricomycetidae</taxon>
        <taxon>Agaricales</taxon>
        <taxon>Marasmiineae</taxon>
        <taxon>Physalacriaceae</taxon>
        <taxon>Cylindrobasidium</taxon>
    </lineage>
</organism>
<dbReference type="Gene3D" id="3.30.710.10">
    <property type="entry name" value="Potassium Channel Kv1.1, Chain A"/>
    <property type="match status" value="1"/>
</dbReference>
<gene>
    <name evidence="3" type="ORF">CYLTODRAFT_458738</name>
</gene>
<dbReference type="Gene3D" id="3.30.565.10">
    <property type="entry name" value="Histidine kinase-like ATPase, C-terminal domain"/>
    <property type="match status" value="1"/>
</dbReference>
<keyword evidence="4" id="KW-1185">Reference proteome</keyword>
<evidence type="ECO:0000313" key="3">
    <source>
        <dbReference type="EMBL" id="KIY62733.1"/>
    </source>
</evidence>